<comment type="caution">
    <text evidence="1">The sequence shown here is derived from an EMBL/GenBank/DDBJ whole genome shotgun (WGS) entry which is preliminary data.</text>
</comment>
<dbReference type="RefSeq" id="WP_110668858.1">
    <property type="nucleotide sequence ID" value="NZ_PYBW01000039.1"/>
</dbReference>
<dbReference type="Gene3D" id="3.40.50.1240">
    <property type="entry name" value="Phosphoglycerate mutase-like"/>
    <property type="match status" value="1"/>
</dbReference>
<dbReference type="EMBL" id="PYBW01000039">
    <property type="protein sequence ID" value="PYC80533.1"/>
    <property type="molecule type" value="Genomic_DNA"/>
</dbReference>
<proteinExistence type="predicted"/>
<dbReference type="AlphaFoldDB" id="A0A2V4NLL2"/>
<organism evidence="1 2">
    <name type="scientific">Streptomyces tateyamensis</name>
    <dbReference type="NCBI Taxonomy" id="565073"/>
    <lineage>
        <taxon>Bacteria</taxon>
        <taxon>Bacillati</taxon>
        <taxon>Actinomycetota</taxon>
        <taxon>Actinomycetes</taxon>
        <taxon>Kitasatosporales</taxon>
        <taxon>Streptomycetaceae</taxon>
        <taxon>Streptomyces</taxon>
    </lineage>
</organism>
<sequence>MTTYLLRHASTQYSADHRVNGDPTVELPLDTAGQVSCRTGAGIISAIEPEGWVVSSFARTSETARRLMGGADTSVNVEPALDELDYGQFEGGPYTAYARWLVVEGPWECPPGARESQRQAIRRMLVGLLRTTASPSPRLVVAHGLLSSVLRWLGRTLDGIVPALPLFFDEVPCLYLIKITDAELEAMTSILFEALEAEERDTVAAGRWIMRLEDERVLATFDGLPVQQEEKNSHA</sequence>
<accession>A0A2V4NLL2</accession>
<dbReference type="InterPro" id="IPR029033">
    <property type="entry name" value="His_PPase_superfam"/>
</dbReference>
<reference evidence="1 2" key="1">
    <citation type="submission" date="2018-03" db="EMBL/GenBank/DDBJ databases">
        <title>Bioinformatic expansion and discovery of thiopeptide antibiotics.</title>
        <authorList>
            <person name="Schwalen C.J."/>
            <person name="Hudson G.A."/>
            <person name="Mitchell D.A."/>
        </authorList>
    </citation>
    <scope>NUCLEOTIDE SEQUENCE [LARGE SCALE GENOMIC DNA]</scope>
    <source>
        <strain evidence="1 2">ATCC 21389</strain>
    </source>
</reference>
<dbReference type="OrthoDB" id="4120859at2"/>
<dbReference type="Proteomes" id="UP000248039">
    <property type="component" value="Unassembled WGS sequence"/>
</dbReference>
<name>A0A2V4NLL2_9ACTN</name>
<dbReference type="SUPFAM" id="SSF53254">
    <property type="entry name" value="Phosphoglycerate mutase-like"/>
    <property type="match status" value="1"/>
</dbReference>
<gene>
    <name evidence="1" type="ORF">C7C46_12650</name>
</gene>
<dbReference type="InterPro" id="IPR013078">
    <property type="entry name" value="His_Pase_superF_clade-1"/>
</dbReference>
<dbReference type="SMART" id="SM00855">
    <property type="entry name" value="PGAM"/>
    <property type="match status" value="1"/>
</dbReference>
<evidence type="ECO:0000313" key="1">
    <source>
        <dbReference type="EMBL" id="PYC80533.1"/>
    </source>
</evidence>
<evidence type="ECO:0000313" key="2">
    <source>
        <dbReference type="Proteomes" id="UP000248039"/>
    </source>
</evidence>
<keyword evidence="2" id="KW-1185">Reference proteome</keyword>
<dbReference type="Pfam" id="PF00300">
    <property type="entry name" value="His_Phos_1"/>
    <property type="match status" value="1"/>
</dbReference>
<protein>
    <submittedName>
        <fullName evidence="1">Histidine phosphatase family protein</fullName>
    </submittedName>
</protein>